<dbReference type="KEGG" id="lga:LGAS_1149"/>
<dbReference type="GO" id="GO:0016020">
    <property type="term" value="C:membrane"/>
    <property type="evidence" value="ECO:0007669"/>
    <property type="project" value="InterPro"/>
</dbReference>
<gene>
    <name evidence="3" type="ordered locus">LGAS_1149</name>
</gene>
<evidence type="ECO:0000256" key="1">
    <source>
        <dbReference type="ARBA" id="ARBA00022676"/>
    </source>
</evidence>
<evidence type="ECO:0000256" key="2">
    <source>
        <dbReference type="ARBA" id="ARBA00022679"/>
    </source>
</evidence>
<dbReference type="PANTHER" id="PTHR11927:SF9">
    <property type="entry name" value="L-FUCOSYLTRANSFERASE"/>
    <property type="match status" value="1"/>
</dbReference>
<dbReference type="Proteomes" id="UP000000664">
    <property type="component" value="Chromosome"/>
</dbReference>
<reference evidence="3 4" key="1">
    <citation type="journal article" date="2006" name="Proc. Natl. Acad. Sci. U.S.A.">
        <title>Comparative genomics of the lactic acid bacteria.</title>
        <authorList>
            <person name="Makarova K."/>
            <person name="Slesarev A."/>
            <person name="Wolf Y."/>
            <person name="Sorokin A."/>
            <person name="Mirkin B."/>
            <person name="Koonin E."/>
            <person name="Pavlov A."/>
            <person name="Pavlova N."/>
            <person name="Karamychev V."/>
            <person name="Polouchine N."/>
            <person name="Shakhova V."/>
            <person name="Grigoriev I."/>
            <person name="Lou Y."/>
            <person name="Rohksar D."/>
            <person name="Lucas S."/>
            <person name="Huang K."/>
            <person name="Goodstein D.M."/>
            <person name="Hawkins T."/>
            <person name="Plengvidhya V."/>
            <person name="Welker D."/>
            <person name="Hughes J."/>
            <person name="Goh Y."/>
            <person name="Benson A."/>
            <person name="Baldwin K."/>
            <person name="Lee J.H."/>
            <person name="Diaz-Muniz I."/>
            <person name="Dosti B."/>
            <person name="Smeianov V."/>
            <person name="Wechter W."/>
            <person name="Barabote R."/>
            <person name="Lorca G."/>
            <person name="Altermann E."/>
            <person name="Barrangou R."/>
            <person name="Ganesan B."/>
            <person name="Xie Y."/>
            <person name="Rawsthorne H."/>
            <person name="Tamir D."/>
            <person name="Parker C."/>
            <person name="Breidt F."/>
            <person name="Broadbent J."/>
            <person name="Hutkins R."/>
            <person name="O'Sullivan D."/>
            <person name="Steele J."/>
            <person name="Unlu G."/>
            <person name="Saier M."/>
            <person name="Klaenhammer T."/>
            <person name="Richardson P."/>
            <person name="Kozyavkin S."/>
            <person name="Weimer B."/>
            <person name="Mills D."/>
        </authorList>
    </citation>
    <scope>NUCLEOTIDE SEQUENCE [LARGE SCALE GENOMIC DNA]</scope>
    <source>
        <strain evidence="4">ATCC 33323 / DSM 20243 / BCRC 14619 / CIP 102991 / JCM 1131 / KCTC 3163 / NCIMB 11718 / NCTC 13722 / AM63</strain>
    </source>
</reference>
<dbReference type="EMBL" id="CP000413">
    <property type="protein sequence ID" value="ABJ60519.1"/>
    <property type="molecule type" value="Genomic_DNA"/>
</dbReference>
<accession>A0A805Z8V0</accession>
<proteinExistence type="predicted"/>
<dbReference type="GO" id="GO:0008107">
    <property type="term" value="F:galactoside 2-alpha-L-fucosyltransferase activity"/>
    <property type="evidence" value="ECO:0007669"/>
    <property type="project" value="InterPro"/>
</dbReference>
<dbReference type="InterPro" id="IPR002516">
    <property type="entry name" value="Glyco_trans_11"/>
</dbReference>
<evidence type="ECO:0000313" key="4">
    <source>
        <dbReference type="Proteomes" id="UP000000664"/>
    </source>
</evidence>
<dbReference type="RefSeq" id="WP_003648655.1">
    <property type="nucleotide sequence ID" value="NC_008530.1"/>
</dbReference>
<sequence length="314" mass="36876">MLYVEMDGRCGNQLFHYAVARYIQLAIGNKEKLCLNFNKIFEKKDENNGWIDYLKDFKTVPYSYYSKSGTILKNESNFIQKIAIGLKAIQIKSLTKKSRQEQADKAEVGQRTLNKLGVYWVREGVNQIYPYKNNKILVSGICESNFIYEIQEQLQKELIPVTPVSSLNKSLLEKIDNCNSVCISVRRGDFFNNKNAKKYGVCSPEYYIRAKKYFDKKRLENTVYFCFSDDIEWCKENLKFTDKNVIFVSQEMPVYETLRLMSRCKHFILSNSTFSWWGQFLSEYKDKIVVSPARWNNDGYDTNLIDKNWILIDA</sequence>
<dbReference type="GeneID" id="29638372"/>
<keyword evidence="1" id="KW-0328">Glycosyltransferase</keyword>
<dbReference type="AlphaFoldDB" id="A0A805Z8V0"/>
<name>A0A805Z8V0_LACGA</name>
<dbReference type="GO" id="GO:0005975">
    <property type="term" value="P:carbohydrate metabolic process"/>
    <property type="evidence" value="ECO:0007669"/>
    <property type="project" value="InterPro"/>
</dbReference>
<dbReference type="CDD" id="cd11301">
    <property type="entry name" value="Fut1_Fut2_like"/>
    <property type="match status" value="1"/>
</dbReference>
<dbReference type="PANTHER" id="PTHR11927">
    <property type="entry name" value="GALACTOSIDE 2-L-FUCOSYLTRANSFERASE"/>
    <property type="match status" value="1"/>
</dbReference>
<keyword evidence="2" id="KW-0808">Transferase</keyword>
<organism evidence="3 4">
    <name type="scientific">Lactobacillus gasseri (strain ATCC 33323 / DSM 20243 / BCRC 14619 / CIP 102991 / JCM 1131 / KCTC 3163 / NCIMB 11718 / NCTC 13722 / AM63)</name>
    <dbReference type="NCBI Taxonomy" id="324831"/>
    <lineage>
        <taxon>Bacteria</taxon>
        <taxon>Bacillati</taxon>
        <taxon>Bacillota</taxon>
        <taxon>Bacilli</taxon>
        <taxon>Lactobacillales</taxon>
        <taxon>Lactobacillaceae</taxon>
        <taxon>Lactobacillus</taxon>
    </lineage>
</organism>
<protein>
    <submittedName>
        <fullName evidence="3">Glycosyltransferase, family 11</fullName>
    </submittedName>
</protein>
<evidence type="ECO:0000313" key="3">
    <source>
        <dbReference type="EMBL" id="ABJ60519.1"/>
    </source>
</evidence>
<dbReference type="Pfam" id="PF01531">
    <property type="entry name" value="Glyco_transf_11"/>
    <property type="match status" value="1"/>
</dbReference>